<sequence length="91" mass="10328">MLQPEKLQAMPMVKRANTHGRPCEILECFWKDDPVGRGSHRQGLCTEYNIRGPTAKRITLAKAHPSRRDGVLETAVRTPSLLHATRTDRRP</sequence>
<dbReference type="AlphaFoldDB" id="A0A0G4PA74"/>
<proteinExistence type="predicted"/>
<name>A0A0G4PA74_PENC3</name>
<evidence type="ECO:0000313" key="2">
    <source>
        <dbReference type="EMBL" id="CRL23200.1"/>
    </source>
</evidence>
<feature type="region of interest" description="Disordered" evidence="1">
    <location>
        <begin position="63"/>
        <end position="91"/>
    </location>
</feature>
<gene>
    <name evidence="2" type="ORF">PCAMFM013_S009g000140</name>
</gene>
<protein>
    <submittedName>
        <fullName evidence="2">Str. FM013</fullName>
    </submittedName>
</protein>
<evidence type="ECO:0000256" key="1">
    <source>
        <dbReference type="SAM" id="MobiDB-lite"/>
    </source>
</evidence>
<dbReference type="Proteomes" id="UP000053732">
    <property type="component" value="Unassembled WGS sequence"/>
</dbReference>
<organism evidence="2 3">
    <name type="scientific">Penicillium camemberti (strain FM 013)</name>
    <dbReference type="NCBI Taxonomy" id="1429867"/>
    <lineage>
        <taxon>Eukaryota</taxon>
        <taxon>Fungi</taxon>
        <taxon>Dikarya</taxon>
        <taxon>Ascomycota</taxon>
        <taxon>Pezizomycotina</taxon>
        <taxon>Eurotiomycetes</taxon>
        <taxon>Eurotiomycetidae</taxon>
        <taxon>Eurotiales</taxon>
        <taxon>Aspergillaceae</taxon>
        <taxon>Penicillium</taxon>
    </lineage>
</organism>
<keyword evidence="3" id="KW-1185">Reference proteome</keyword>
<accession>A0A0G4PA74</accession>
<dbReference type="EMBL" id="HG793142">
    <property type="protein sequence ID" value="CRL23200.1"/>
    <property type="molecule type" value="Genomic_DNA"/>
</dbReference>
<reference evidence="2 3" key="1">
    <citation type="journal article" date="2014" name="Nat. Commun.">
        <title>Multiple recent horizontal transfers of a large genomic region in cheese making fungi.</title>
        <authorList>
            <person name="Cheeseman K."/>
            <person name="Ropars J."/>
            <person name="Renault P."/>
            <person name="Dupont J."/>
            <person name="Gouzy J."/>
            <person name="Branca A."/>
            <person name="Abraham A.L."/>
            <person name="Ceppi M."/>
            <person name="Conseiller E."/>
            <person name="Debuchy R."/>
            <person name="Malagnac F."/>
            <person name="Goarin A."/>
            <person name="Silar P."/>
            <person name="Lacoste S."/>
            <person name="Sallet E."/>
            <person name="Bensimon A."/>
            <person name="Giraud T."/>
            <person name="Brygoo Y."/>
        </authorList>
    </citation>
    <scope>NUCLEOTIDE SEQUENCE [LARGE SCALE GENOMIC DNA]</scope>
    <source>
        <strain evidence="3">FM 013</strain>
    </source>
</reference>
<evidence type="ECO:0000313" key="3">
    <source>
        <dbReference type="Proteomes" id="UP000053732"/>
    </source>
</evidence>